<dbReference type="EMBL" id="FLMQ01000055">
    <property type="protein sequence ID" value="SBP88018.1"/>
    <property type="molecule type" value="Genomic_DNA"/>
</dbReference>
<protein>
    <submittedName>
        <fullName evidence="1">Uncharacterized protein</fullName>
    </submittedName>
</protein>
<dbReference type="AlphaFoldDB" id="A0A238D3Y4"/>
<name>A0A238D3Y4_THIDL</name>
<evidence type="ECO:0000313" key="1">
    <source>
        <dbReference type="EMBL" id="SBP88018.1"/>
    </source>
</evidence>
<dbReference type="Proteomes" id="UP000214566">
    <property type="component" value="Unassembled WGS sequence"/>
</dbReference>
<reference evidence="1 2" key="1">
    <citation type="submission" date="2016-06" db="EMBL/GenBank/DDBJ databases">
        <authorList>
            <person name="Kjaerup R.B."/>
            <person name="Dalgaard T.S."/>
            <person name="Juul-Madsen H.R."/>
        </authorList>
    </citation>
    <scope>NUCLEOTIDE SEQUENCE [LARGE SCALE GENOMIC DNA]</scope>
    <source>
        <strain evidence="1 2">DSM 16361</strain>
    </source>
</reference>
<accession>A0A238D3Y4</accession>
<keyword evidence="2" id="KW-1185">Reference proteome</keyword>
<evidence type="ECO:0000313" key="2">
    <source>
        <dbReference type="Proteomes" id="UP000214566"/>
    </source>
</evidence>
<sequence>MVQAAYGALDLNGFMDESIAESSFAAPK</sequence>
<proteinExistence type="predicted"/>
<gene>
    <name evidence="1" type="ORF">THIARS_60731</name>
</gene>
<organism evidence="1 2">
    <name type="scientific">Thiomonas delicata</name>
    <name type="common">Thiomonas cuprina</name>
    <dbReference type="NCBI Taxonomy" id="364030"/>
    <lineage>
        <taxon>Bacteria</taxon>
        <taxon>Pseudomonadati</taxon>
        <taxon>Pseudomonadota</taxon>
        <taxon>Betaproteobacteria</taxon>
        <taxon>Burkholderiales</taxon>
        <taxon>Thiomonas</taxon>
    </lineage>
</organism>